<evidence type="ECO:0000256" key="6">
    <source>
        <dbReference type="ARBA" id="ARBA00022777"/>
    </source>
</evidence>
<dbReference type="EMBL" id="LANJ01000016">
    <property type="protein sequence ID" value="KKC37838.1"/>
    <property type="molecule type" value="Genomic_DNA"/>
</dbReference>
<evidence type="ECO:0000256" key="2">
    <source>
        <dbReference type="ARBA" id="ARBA00012438"/>
    </source>
</evidence>
<feature type="transmembrane region" description="Helical" evidence="8">
    <location>
        <begin position="281"/>
        <end position="303"/>
    </location>
</feature>
<dbReference type="EC" id="2.7.13.3" evidence="2"/>
<keyword evidence="7" id="KW-0067">ATP-binding</keyword>
<dbReference type="Proteomes" id="UP000033411">
    <property type="component" value="Unassembled WGS sequence"/>
</dbReference>
<dbReference type="Pfam" id="PF07536">
    <property type="entry name" value="HWE_HK"/>
    <property type="match status" value="1"/>
</dbReference>
<keyword evidence="8" id="KW-0812">Transmembrane</keyword>
<dbReference type="InterPro" id="IPR011102">
    <property type="entry name" value="Sig_transdc_His_kinase_HWE"/>
</dbReference>
<dbReference type="PANTHER" id="PTHR41523">
    <property type="entry name" value="TWO-COMPONENT SYSTEM SENSOR PROTEIN"/>
    <property type="match status" value="1"/>
</dbReference>
<evidence type="ECO:0000256" key="3">
    <source>
        <dbReference type="ARBA" id="ARBA00022553"/>
    </source>
</evidence>
<evidence type="ECO:0000259" key="9">
    <source>
        <dbReference type="SMART" id="SM00911"/>
    </source>
</evidence>
<reference evidence="10 11" key="1">
    <citation type="submission" date="2015-03" db="EMBL/GenBank/DDBJ databases">
        <authorList>
            <person name="Lepp D."/>
            <person name="Hassan Y.I."/>
            <person name="Li X.-Z."/>
            <person name="Zhou T."/>
        </authorList>
    </citation>
    <scope>NUCLEOTIDE SEQUENCE [LARGE SCALE GENOMIC DNA]</scope>
    <source>
        <strain evidence="10 11">E84</strain>
    </source>
</reference>
<name>A0A0F5QAS6_9HYPH</name>
<keyword evidence="8" id="KW-0472">Membrane</keyword>
<evidence type="ECO:0000256" key="7">
    <source>
        <dbReference type="ARBA" id="ARBA00022840"/>
    </source>
</evidence>
<dbReference type="OrthoDB" id="341208at2"/>
<dbReference type="AlphaFoldDB" id="A0A0F5QAS6"/>
<dbReference type="SMART" id="SM00911">
    <property type="entry name" value="HWE_HK"/>
    <property type="match status" value="1"/>
</dbReference>
<dbReference type="GO" id="GO:0005524">
    <property type="term" value="F:ATP binding"/>
    <property type="evidence" value="ECO:0007669"/>
    <property type="project" value="UniProtKB-KW"/>
</dbReference>
<keyword evidence="8" id="KW-1133">Transmembrane helix</keyword>
<keyword evidence="3" id="KW-0597">Phosphoprotein</keyword>
<keyword evidence="4" id="KW-0808">Transferase</keyword>
<evidence type="ECO:0000256" key="5">
    <source>
        <dbReference type="ARBA" id="ARBA00022741"/>
    </source>
</evidence>
<feature type="domain" description="Signal transduction histidine kinase HWE region" evidence="9">
    <location>
        <begin position="364"/>
        <end position="446"/>
    </location>
</feature>
<dbReference type="RefSeq" id="WP_046139402.1">
    <property type="nucleotide sequence ID" value="NZ_LANJ01000016.1"/>
</dbReference>
<dbReference type="PANTHER" id="PTHR41523:SF7">
    <property type="entry name" value="HISTIDINE KINASE"/>
    <property type="match status" value="1"/>
</dbReference>
<evidence type="ECO:0000256" key="8">
    <source>
        <dbReference type="SAM" id="Phobius"/>
    </source>
</evidence>
<keyword evidence="5" id="KW-0547">Nucleotide-binding</keyword>
<evidence type="ECO:0000313" key="11">
    <source>
        <dbReference type="Proteomes" id="UP000033411"/>
    </source>
</evidence>
<evidence type="ECO:0000256" key="1">
    <source>
        <dbReference type="ARBA" id="ARBA00000085"/>
    </source>
</evidence>
<dbReference type="InterPro" id="IPR036890">
    <property type="entry name" value="HATPase_C_sf"/>
</dbReference>
<evidence type="ECO:0000256" key="4">
    <source>
        <dbReference type="ARBA" id="ARBA00022679"/>
    </source>
</evidence>
<gene>
    <name evidence="10" type="ORF">WH87_09135</name>
</gene>
<comment type="catalytic activity">
    <reaction evidence="1">
        <text>ATP + protein L-histidine = ADP + protein N-phospho-L-histidine.</text>
        <dbReference type="EC" id="2.7.13.3"/>
    </reaction>
</comment>
<dbReference type="GO" id="GO:0004673">
    <property type="term" value="F:protein histidine kinase activity"/>
    <property type="evidence" value="ECO:0007669"/>
    <property type="project" value="UniProtKB-EC"/>
</dbReference>
<sequence>MTKTETEAAGKPRTRSIVQYLVVIALLTLLPSFVFAGVLLQRNHAAQEAVLETLVLATSRSLVQAVEREISANETTLRVLATSPSFYEGDFKGFYDRTVMALAGTGANLFVIDPDFTTLLSTRSPFGPSGSKTADPESAEKAFSTGQTVVTDLVFGAVSKEWVYNILMPIDLGPFGKKIVALNQRADNFSNTLLANKFPDGWSTALVDNDDLIIAASGDVGQTGELFEPFDVSELPLTTGWQRIDTPAGGMRVVVQRSALTGWRMVTWAPEGVIARPLLEAVISLVVGGVLLGALVSVGLLWVSRTIGSSVRGLARDARALGRGEQVVARAYPVAEIAEVNEALAVASRQRLAAEREVHFLMREVAHRSKNQMTVISAMAKQTARGADDVASYVQGFEKRIMGLARSTDLLLAHGRAGVLLRELVEHQLEPFCPEDPARKSISGPVQRLNTQSAQTLGMALHELSTNAVKYGAFGGDKGRLVVDWTIADDKLNLVWRETGALVPPTGDRVGFGTTVLKSMVGRSLRAEVERICHDDGIEWRFSIPLTSIDPDLAPPPVEPEDSE</sequence>
<dbReference type="STRING" id="1293439.WH87_09135"/>
<organism evidence="10 11">
    <name type="scientific">Devosia epidermidihirudinis</name>
    <dbReference type="NCBI Taxonomy" id="1293439"/>
    <lineage>
        <taxon>Bacteria</taxon>
        <taxon>Pseudomonadati</taxon>
        <taxon>Pseudomonadota</taxon>
        <taxon>Alphaproteobacteria</taxon>
        <taxon>Hyphomicrobiales</taxon>
        <taxon>Devosiaceae</taxon>
        <taxon>Devosia</taxon>
    </lineage>
</organism>
<evidence type="ECO:0000313" key="10">
    <source>
        <dbReference type="EMBL" id="KKC37838.1"/>
    </source>
</evidence>
<proteinExistence type="predicted"/>
<dbReference type="SUPFAM" id="SSF55874">
    <property type="entry name" value="ATPase domain of HSP90 chaperone/DNA topoisomerase II/histidine kinase"/>
    <property type="match status" value="1"/>
</dbReference>
<keyword evidence="11" id="KW-1185">Reference proteome</keyword>
<comment type="caution">
    <text evidence="10">The sequence shown here is derived from an EMBL/GenBank/DDBJ whole genome shotgun (WGS) entry which is preliminary data.</text>
</comment>
<feature type="transmembrane region" description="Helical" evidence="8">
    <location>
        <begin position="20"/>
        <end position="40"/>
    </location>
</feature>
<keyword evidence="6" id="KW-0418">Kinase</keyword>
<dbReference type="Gene3D" id="3.30.565.10">
    <property type="entry name" value="Histidine kinase-like ATPase, C-terminal domain"/>
    <property type="match status" value="1"/>
</dbReference>
<protein>
    <recommendedName>
        <fullName evidence="2">histidine kinase</fullName>
        <ecNumber evidence="2">2.7.13.3</ecNumber>
    </recommendedName>
</protein>
<dbReference type="PATRIC" id="fig|1293439.3.peg.1404"/>
<accession>A0A0F5QAS6</accession>